<keyword evidence="3" id="KW-0233">DNA recombination</keyword>
<dbReference type="EMBL" id="BPQP01000002">
    <property type="protein sequence ID" value="GJD92974.1"/>
    <property type="molecule type" value="Genomic_DNA"/>
</dbReference>
<evidence type="ECO:0000313" key="5">
    <source>
        <dbReference type="EMBL" id="GJD92974.1"/>
    </source>
</evidence>
<evidence type="ECO:0000259" key="4">
    <source>
        <dbReference type="PROSITE" id="PS51898"/>
    </source>
</evidence>
<dbReference type="Proteomes" id="UP001055125">
    <property type="component" value="Unassembled WGS sequence"/>
</dbReference>
<dbReference type="InterPro" id="IPR010998">
    <property type="entry name" value="Integrase_recombinase_N"/>
</dbReference>
<sequence length="342" mass="38583">MATIRKRGSSWQAQVRRQGSPPISRSFALKADALRWVRETERSIDRADLPTTTKDLQRITVADLLARYEAEMTVKKRGTDRERYKLRVIRSHPIAGLPLAKLSTVAVSQYRDDRLRVVQGGTVRRELAILQHCLEVARKEWGTPLLTNPVQSVTLPEPSRARDQRLEAEAGQKLHAAIGSAHAWYLRPLMELAIETGMRRGELLALLWSHVSLEKRTAHLPITKNGHARTVALTPKAIEVLRALPRTDPRVFPVSGNAVRLAWERLRVRAGLPGLRFHDLRHEAVSRFFEAGLSIPEVALMSGHRDTRMLMRYTHLRPEDVAEKLARAASVKETSIPTLGIP</sequence>
<dbReference type="InterPro" id="IPR011010">
    <property type="entry name" value="DNA_brk_join_enz"/>
</dbReference>
<dbReference type="InterPro" id="IPR013762">
    <property type="entry name" value="Integrase-like_cat_sf"/>
</dbReference>
<evidence type="ECO:0000313" key="6">
    <source>
        <dbReference type="Proteomes" id="UP001055125"/>
    </source>
</evidence>
<dbReference type="Gene3D" id="1.10.150.130">
    <property type="match status" value="1"/>
</dbReference>
<keyword evidence="2" id="KW-0238">DNA-binding</keyword>
<dbReference type="InterPro" id="IPR050090">
    <property type="entry name" value="Tyrosine_recombinase_XerCD"/>
</dbReference>
<dbReference type="PROSITE" id="PS51898">
    <property type="entry name" value="TYR_RECOMBINASE"/>
    <property type="match status" value="1"/>
</dbReference>
<keyword evidence="6" id="KW-1185">Reference proteome</keyword>
<comment type="caution">
    <text evidence="5">The sequence shown here is derived from an EMBL/GenBank/DDBJ whole genome shotgun (WGS) entry which is preliminary data.</text>
</comment>
<feature type="domain" description="Tyr recombinase" evidence="4">
    <location>
        <begin position="161"/>
        <end position="326"/>
    </location>
</feature>
<dbReference type="Gene3D" id="1.10.443.10">
    <property type="entry name" value="Intergrase catalytic core"/>
    <property type="match status" value="1"/>
</dbReference>
<dbReference type="InterPro" id="IPR002104">
    <property type="entry name" value="Integrase_catalytic"/>
</dbReference>
<dbReference type="CDD" id="cd00796">
    <property type="entry name" value="INT_Rci_Hp1_C"/>
    <property type="match status" value="1"/>
</dbReference>
<reference evidence="5" key="1">
    <citation type="journal article" date="2021" name="Front. Microbiol.">
        <title>Comprehensive Comparative Genomics and Phenotyping of Methylobacterium Species.</title>
        <authorList>
            <person name="Alessa O."/>
            <person name="Ogura Y."/>
            <person name="Fujitani Y."/>
            <person name="Takami H."/>
            <person name="Hayashi T."/>
            <person name="Sahin N."/>
            <person name="Tani A."/>
        </authorList>
    </citation>
    <scope>NUCLEOTIDE SEQUENCE</scope>
    <source>
        <strain evidence="5">DSM 19015</strain>
    </source>
</reference>
<gene>
    <name evidence="5" type="primary">xerC_1</name>
    <name evidence="5" type="ORF">OCOJLMKI_0159</name>
</gene>
<dbReference type="Pfam" id="PF00589">
    <property type="entry name" value="Phage_integrase"/>
    <property type="match status" value="1"/>
</dbReference>
<protein>
    <submittedName>
        <fullName evidence="5">Tyrosine recombinase XerC</fullName>
    </submittedName>
</protein>
<evidence type="ECO:0000256" key="2">
    <source>
        <dbReference type="ARBA" id="ARBA00023125"/>
    </source>
</evidence>
<proteinExistence type="predicted"/>
<organism evidence="5 6">
    <name type="scientific">Methylobacterium iners</name>
    <dbReference type="NCBI Taxonomy" id="418707"/>
    <lineage>
        <taxon>Bacteria</taxon>
        <taxon>Pseudomonadati</taxon>
        <taxon>Pseudomonadota</taxon>
        <taxon>Alphaproteobacteria</taxon>
        <taxon>Hyphomicrobiales</taxon>
        <taxon>Methylobacteriaceae</taxon>
        <taxon>Methylobacterium</taxon>
    </lineage>
</organism>
<dbReference type="PANTHER" id="PTHR30349">
    <property type="entry name" value="PHAGE INTEGRASE-RELATED"/>
    <property type="match status" value="1"/>
</dbReference>
<name>A0ABQ4RRZ5_9HYPH</name>
<dbReference type="PANTHER" id="PTHR30349:SF94">
    <property type="entry name" value="INTEGRASE_RECOMBINASE HI_1414-RELATED"/>
    <property type="match status" value="1"/>
</dbReference>
<keyword evidence="1" id="KW-0229">DNA integration</keyword>
<reference evidence="5" key="2">
    <citation type="submission" date="2021-08" db="EMBL/GenBank/DDBJ databases">
        <authorList>
            <person name="Tani A."/>
            <person name="Ola A."/>
            <person name="Ogura Y."/>
            <person name="Katsura K."/>
            <person name="Hayashi T."/>
        </authorList>
    </citation>
    <scope>NUCLEOTIDE SEQUENCE</scope>
    <source>
        <strain evidence="5">DSM 19015</strain>
    </source>
</reference>
<evidence type="ECO:0000256" key="1">
    <source>
        <dbReference type="ARBA" id="ARBA00022908"/>
    </source>
</evidence>
<dbReference type="SUPFAM" id="SSF56349">
    <property type="entry name" value="DNA breaking-rejoining enzymes"/>
    <property type="match status" value="1"/>
</dbReference>
<accession>A0ABQ4RRZ5</accession>
<evidence type="ECO:0000256" key="3">
    <source>
        <dbReference type="ARBA" id="ARBA00023172"/>
    </source>
</evidence>